<feature type="transmembrane region" description="Helical" evidence="7">
    <location>
        <begin position="171"/>
        <end position="194"/>
    </location>
</feature>
<comment type="similarity">
    <text evidence="2">Belongs to the acyltransferase 3 family.</text>
</comment>
<dbReference type="GO" id="GO:0016746">
    <property type="term" value="F:acyltransferase activity"/>
    <property type="evidence" value="ECO:0007669"/>
    <property type="project" value="UniProtKB-KW"/>
</dbReference>
<keyword evidence="5 7" id="KW-1133">Transmembrane helix</keyword>
<keyword evidence="6 7" id="KW-0472">Membrane</keyword>
<evidence type="ECO:0000256" key="4">
    <source>
        <dbReference type="ARBA" id="ARBA00022692"/>
    </source>
</evidence>
<comment type="caution">
    <text evidence="9">The sequence shown here is derived from an EMBL/GenBank/DDBJ whole genome shotgun (WGS) entry which is preliminary data.</text>
</comment>
<dbReference type="PANTHER" id="PTHR40074">
    <property type="entry name" value="O-ACETYLTRANSFERASE WECH"/>
    <property type="match status" value="1"/>
</dbReference>
<feature type="transmembrane region" description="Helical" evidence="7">
    <location>
        <begin position="293"/>
        <end position="314"/>
    </location>
</feature>
<dbReference type="RefSeq" id="WP_191813179.1">
    <property type="nucleotide sequence ID" value="NZ_JACSQT010000003.1"/>
</dbReference>
<keyword evidence="3" id="KW-1003">Cell membrane</keyword>
<evidence type="ECO:0000256" key="5">
    <source>
        <dbReference type="ARBA" id="ARBA00022989"/>
    </source>
</evidence>
<sequence>MVREWNLLRTIACLSVVFLHSSTQIGRSFGYPSIENMYFLRVLLTYATPTFIVLSEIILANRYKDKIPPNFFTKRIKLIILPFIAFAIIDALVVNYMSESGINILAKIQSNLMGNFIGYFILIIFQFYILHYLIVKFRISVLKLLPWSILIMVAHLYILNSEIPFVVENRAMLKLPFTAWFGYFTVAFLIGAYYEKIIGFLKTYKWIPTIALTYVIILILIGFEGGYNQVDSRRLDIFPLSIAISLTILAWGQLLPNINIVNKISNYSLGIYLVHWQVQRIFTPYLTESIPNLSPYVLVVILFLFSVAFSMVLIKLISFLPFGKYIIGNTKRKFDKSKTTPQLN</sequence>
<dbReference type="Proteomes" id="UP000657931">
    <property type="component" value="Unassembled WGS sequence"/>
</dbReference>
<dbReference type="Pfam" id="PF01757">
    <property type="entry name" value="Acyl_transf_3"/>
    <property type="match status" value="1"/>
</dbReference>
<evidence type="ECO:0000313" key="10">
    <source>
        <dbReference type="Proteomes" id="UP000657931"/>
    </source>
</evidence>
<feature type="transmembrane region" description="Helical" evidence="7">
    <location>
        <begin position="38"/>
        <end position="58"/>
    </location>
</feature>
<keyword evidence="4 7" id="KW-0812">Transmembrane</keyword>
<feature type="transmembrane region" description="Helical" evidence="7">
    <location>
        <begin position="78"/>
        <end position="96"/>
    </location>
</feature>
<keyword evidence="9" id="KW-0808">Transferase</keyword>
<comment type="subcellular location">
    <subcellularLocation>
        <location evidence="1">Cell membrane</location>
        <topology evidence="1">Multi-pass membrane protein</topology>
    </subcellularLocation>
</comment>
<evidence type="ECO:0000256" key="3">
    <source>
        <dbReference type="ARBA" id="ARBA00022475"/>
    </source>
</evidence>
<evidence type="ECO:0000259" key="8">
    <source>
        <dbReference type="Pfam" id="PF01757"/>
    </source>
</evidence>
<gene>
    <name evidence="9" type="ORF">H9655_09140</name>
</gene>
<name>A0ABR8QNT5_9BACI</name>
<reference evidence="9 10" key="1">
    <citation type="submission" date="2020-08" db="EMBL/GenBank/DDBJ databases">
        <title>A Genomic Blueprint of the Chicken Gut Microbiome.</title>
        <authorList>
            <person name="Gilroy R."/>
            <person name="Ravi A."/>
            <person name="Getino M."/>
            <person name="Pursley I."/>
            <person name="Horton D.L."/>
            <person name="Alikhan N.-F."/>
            <person name="Baker D."/>
            <person name="Gharbi K."/>
            <person name="Hall N."/>
            <person name="Watson M."/>
            <person name="Adriaenssens E.M."/>
            <person name="Foster-Nyarko E."/>
            <person name="Jarju S."/>
            <person name="Secka A."/>
            <person name="Antonio M."/>
            <person name="Oren A."/>
            <person name="Chaudhuri R."/>
            <person name="La Ragione R.M."/>
            <person name="Hildebrand F."/>
            <person name="Pallen M.J."/>
        </authorList>
    </citation>
    <scope>NUCLEOTIDE SEQUENCE [LARGE SCALE GENOMIC DNA]</scope>
    <source>
        <strain evidence="9 10">Sa5YUA1</strain>
    </source>
</reference>
<keyword evidence="9" id="KW-0012">Acyltransferase</keyword>
<organism evidence="9 10">
    <name type="scientific">Cytobacillus stercorigallinarum</name>
    <dbReference type="NCBI Taxonomy" id="2762240"/>
    <lineage>
        <taxon>Bacteria</taxon>
        <taxon>Bacillati</taxon>
        <taxon>Bacillota</taxon>
        <taxon>Bacilli</taxon>
        <taxon>Bacillales</taxon>
        <taxon>Bacillaceae</taxon>
        <taxon>Cytobacillus</taxon>
    </lineage>
</organism>
<keyword evidence="10" id="KW-1185">Reference proteome</keyword>
<dbReference type="PANTHER" id="PTHR40074:SF2">
    <property type="entry name" value="O-ACETYLTRANSFERASE WECH"/>
    <property type="match status" value="1"/>
</dbReference>
<feature type="transmembrane region" description="Helical" evidence="7">
    <location>
        <begin position="206"/>
        <end position="225"/>
    </location>
</feature>
<evidence type="ECO:0000313" key="9">
    <source>
        <dbReference type="EMBL" id="MBD7937196.1"/>
    </source>
</evidence>
<feature type="transmembrane region" description="Helical" evidence="7">
    <location>
        <begin position="237"/>
        <end position="255"/>
    </location>
</feature>
<evidence type="ECO:0000256" key="7">
    <source>
        <dbReference type="SAM" id="Phobius"/>
    </source>
</evidence>
<dbReference type="EMBL" id="JACSQT010000003">
    <property type="protein sequence ID" value="MBD7937196.1"/>
    <property type="molecule type" value="Genomic_DNA"/>
</dbReference>
<accession>A0ABR8QNT5</accession>
<proteinExistence type="inferred from homology"/>
<feature type="transmembrane region" description="Helical" evidence="7">
    <location>
        <begin position="116"/>
        <end position="134"/>
    </location>
</feature>
<feature type="transmembrane region" description="Helical" evidence="7">
    <location>
        <begin position="141"/>
        <end position="159"/>
    </location>
</feature>
<evidence type="ECO:0000256" key="2">
    <source>
        <dbReference type="ARBA" id="ARBA00007400"/>
    </source>
</evidence>
<evidence type="ECO:0000256" key="6">
    <source>
        <dbReference type="ARBA" id="ARBA00023136"/>
    </source>
</evidence>
<evidence type="ECO:0000256" key="1">
    <source>
        <dbReference type="ARBA" id="ARBA00004651"/>
    </source>
</evidence>
<feature type="domain" description="Acyltransferase 3" evidence="8">
    <location>
        <begin position="4"/>
        <end position="314"/>
    </location>
</feature>
<protein>
    <submittedName>
        <fullName evidence="9">Acyltransferase family protein</fullName>
    </submittedName>
</protein>
<dbReference type="InterPro" id="IPR002656">
    <property type="entry name" value="Acyl_transf_3_dom"/>
</dbReference>